<protein>
    <submittedName>
        <fullName evidence="1">Uncharacterized protein</fullName>
    </submittedName>
</protein>
<organism evidence="1 2">
    <name type="scientific">Chitinibacter fontanus</name>
    <dbReference type="NCBI Taxonomy" id="1737446"/>
    <lineage>
        <taxon>Bacteria</taxon>
        <taxon>Pseudomonadati</taxon>
        <taxon>Pseudomonadota</taxon>
        <taxon>Betaproteobacteria</taxon>
        <taxon>Neisseriales</taxon>
        <taxon>Chitinibacteraceae</taxon>
        <taxon>Chitinibacter</taxon>
    </lineage>
</organism>
<dbReference type="Proteomes" id="UP000510822">
    <property type="component" value="Chromosome"/>
</dbReference>
<keyword evidence="2" id="KW-1185">Reference proteome</keyword>
<proteinExistence type="predicted"/>
<reference evidence="1 2" key="1">
    <citation type="journal article" date="2016" name="Int. J. Syst. Evol. Microbiol.">
        <title>Chitinibacter fontanus sp. nov., isolated from a spring.</title>
        <authorList>
            <person name="Sheu S.Y."/>
            <person name="Li Y.S."/>
            <person name="Young C.C."/>
            <person name="Chen W.M."/>
        </authorList>
    </citation>
    <scope>NUCLEOTIDE SEQUENCE [LARGE SCALE GENOMIC DNA]</scope>
    <source>
        <strain evidence="1 2">STM-7</strain>
    </source>
</reference>
<dbReference type="AlphaFoldDB" id="A0A7D5ZGQ4"/>
<evidence type="ECO:0000313" key="2">
    <source>
        <dbReference type="Proteomes" id="UP000510822"/>
    </source>
</evidence>
<dbReference type="RefSeq" id="WP_180305658.1">
    <property type="nucleotide sequence ID" value="NZ_CP058952.1"/>
</dbReference>
<sequence>MPFLLRHALTRLLEATQLASSESVQATASNVPAEPFQHRSRAFEFEAPTIEQRLPRRTNSRVIIPPMNYQL</sequence>
<dbReference type="EMBL" id="CP058952">
    <property type="protein sequence ID" value="QLI81547.1"/>
    <property type="molecule type" value="Genomic_DNA"/>
</dbReference>
<accession>A0A7D5ZGQ4</accession>
<evidence type="ECO:0000313" key="1">
    <source>
        <dbReference type="EMBL" id="QLI81547.1"/>
    </source>
</evidence>
<gene>
    <name evidence="1" type="ORF">HZU75_08400</name>
</gene>
<name>A0A7D5ZGQ4_9NEIS</name>
<dbReference type="KEGG" id="cfon:HZU75_08400"/>